<sequence>MALPGCARLERWGTCPADAEKLRIHGKIIRAAGCSDLAVIIKGLGRDAGGGDDDEDSDSQAQTFREEMRRRAGLRGLEDSRREEVEMKRHAVLERVRKKPRERKGDPLELLRPEASLHDRVVVAMSTGLEPQDTAFDVKSIHVVGLPSLESIGDEHFASIRSERARLPSWQRPNQDEAFFVELKDGYRVCAVADGHGAEGHRAAAAVRDFLLRRLVASLPATRSSNVDEHRIRIHNMLLKALEDANHALFSGEEAVDARASGATACVVVYDMKKRWLFTSWVGDCRCVVGEYVEEGGALTEGGRRTSIGSEGHSSEGNSSKRRRGRGLNKTTVSGVRLSEDHTLSDANERVRVAQFSATIANGPLGLDEVYLSGHKFPGVHCSRCLGNLVAKQLGITAQPEVFNFRASLGQELHKTSGSLNGLALANIVKAHRMPSHGLRLASCLALCLPLWVATDSDSLYILGSSESNDSERISTDKEIDKFLSMFLAPESTTSLVLTVYRPWSMYRTHQMKVARALNAYRRAEAPAIAVYVSQSWEPSNDLLREWLQRSVPQIWTGKGSTLMVRVQSGRVSRGTTNAGNAQSCQQALHCLLRTMYEEEEHDLPHGAGDEDCAPTIQTVHDGISWPSPSATNVLKQTSQPQLNKAKVNDRPVEQNYGDNSIRIKFVILGTDGLWMFLKDQVAADRIKRAGKSNVQYAATALVHQSRSNWDAMQERLCDFIDDITAVVFWL</sequence>
<dbReference type="EMBL" id="LSRX01000877">
    <property type="protein sequence ID" value="OLP87154.1"/>
    <property type="molecule type" value="Genomic_DNA"/>
</dbReference>
<dbReference type="CDD" id="cd00143">
    <property type="entry name" value="PP2Cc"/>
    <property type="match status" value="1"/>
</dbReference>
<dbReference type="GO" id="GO:0004722">
    <property type="term" value="F:protein serine/threonine phosphatase activity"/>
    <property type="evidence" value="ECO:0007669"/>
    <property type="project" value="InterPro"/>
</dbReference>
<dbReference type="PANTHER" id="PTHR47992">
    <property type="entry name" value="PROTEIN PHOSPHATASE"/>
    <property type="match status" value="1"/>
</dbReference>
<comment type="caution">
    <text evidence="3">The sequence shown here is derived from an EMBL/GenBank/DDBJ whole genome shotgun (WGS) entry which is preliminary data.</text>
</comment>
<evidence type="ECO:0000256" key="1">
    <source>
        <dbReference type="SAM" id="MobiDB-lite"/>
    </source>
</evidence>
<name>A0A1Q9CW51_SYMMI</name>
<dbReference type="PROSITE" id="PS51746">
    <property type="entry name" value="PPM_2"/>
    <property type="match status" value="1"/>
</dbReference>
<organism evidence="3 4">
    <name type="scientific">Symbiodinium microadriaticum</name>
    <name type="common">Dinoflagellate</name>
    <name type="synonym">Zooxanthella microadriatica</name>
    <dbReference type="NCBI Taxonomy" id="2951"/>
    <lineage>
        <taxon>Eukaryota</taxon>
        <taxon>Sar</taxon>
        <taxon>Alveolata</taxon>
        <taxon>Dinophyceae</taxon>
        <taxon>Suessiales</taxon>
        <taxon>Symbiodiniaceae</taxon>
        <taxon>Symbiodinium</taxon>
    </lineage>
</organism>
<feature type="compositionally biased region" description="Low complexity" evidence="1">
    <location>
        <begin position="307"/>
        <end position="318"/>
    </location>
</feature>
<gene>
    <name evidence="3" type="ORF">AK812_SmicGene31651</name>
</gene>
<dbReference type="SMART" id="SM00332">
    <property type="entry name" value="PP2Cc"/>
    <property type="match status" value="1"/>
</dbReference>
<dbReference type="Pfam" id="PF13672">
    <property type="entry name" value="PP2C_2"/>
    <property type="match status" value="1"/>
</dbReference>
<dbReference type="AlphaFoldDB" id="A0A1Q9CW51"/>
<evidence type="ECO:0000259" key="2">
    <source>
        <dbReference type="PROSITE" id="PS51746"/>
    </source>
</evidence>
<dbReference type="InterPro" id="IPR036457">
    <property type="entry name" value="PPM-type-like_dom_sf"/>
</dbReference>
<keyword evidence="4" id="KW-1185">Reference proteome</keyword>
<dbReference type="Proteomes" id="UP000186817">
    <property type="component" value="Unassembled WGS sequence"/>
</dbReference>
<feature type="region of interest" description="Disordered" evidence="1">
    <location>
        <begin position="301"/>
        <end position="332"/>
    </location>
</feature>
<feature type="region of interest" description="Disordered" evidence="1">
    <location>
        <begin position="46"/>
        <end position="75"/>
    </location>
</feature>
<reference evidence="3 4" key="1">
    <citation type="submission" date="2016-02" db="EMBL/GenBank/DDBJ databases">
        <title>Genome analysis of coral dinoflagellate symbionts highlights evolutionary adaptations to a symbiotic lifestyle.</title>
        <authorList>
            <person name="Aranda M."/>
            <person name="Li Y."/>
            <person name="Liew Y.J."/>
            <person name="Baumgarten S."/>
            <person name="Simakov O."/>
            <person name="Wilson M."/>
            <person name="Piel J."/>
            <person name="Ashoor H."/>
            <person name="Bougouffa S."/>
            <person name="Bajic V.B."/>
            <person name="Ryu T."/>
            <person name="Ravasi T."/>
            <person name="Bayer T."/>
            <person name="Micklem G."/>
            <person name="Kim H."/>
            <person name="Bhak J."/>
            <person name="Lajeunesse T.C."/>
            <person name="Voolstra C.R."/>
        </authorList>
    </citation>
    <scope>NUCLEOTIDE SEQUENCE [LARGE SCALE GENOMIC DNA]</scope>
    <source>
        <strain evidence="3 4">CCMP2467</strain>
    </source>
</reference>
<dbReference type="SUPFAM" id="SSF81606">
    <property type="entry name" value="PP2C-like"/>
    <property type="match status" value="2"/>
</dbReference>
<dbReference type="Gene3D" id="3.60.40.10">
    <property type="entry name" value="PPM-type phosphatase domain"/>
    <property type="match status" value="2"/>
</dbReference>
<protein>
    <recommendedName>
        <fullName evidence="2">PPM-type phosphatase domain-containing protein</fullName>
    </recommendedName>
</protein>
<feature type="compositionally biased region" description="Basic and acidic residues" evidence="1">
    <location>
        <begin position="64"/>
        <end position="75"/>
    </location>
</feature>
<dbReference type="OrthoDB" id="413750at2759"/>
<dbReference type="InterPro" id="IPR001932">
    <property type="entry name" value="PPM-type_phosphatase-like_dom"/>
</dbReference>
<feature type="domain" description="PPM-type phosphatase" evidence="2">
    <location>
        <begin position="159"/>
        <end position="731"/>
    </location>
</feature>
<accession>A0A1Q9CW51</accession>
<dbReference type="InterPro" id="IPR015655">
    <property type="entry name" value="PP2C"/>
</dbReference>
<evidence type="ECO:0000313" key="3">
    <source>
        <dbReference type="EMBL" id="OLP87154.1"/>
    </source>
</evidence>
<proteinExistence type="predicted"/>
<evidence type="ECO:0000313" key="4">
    <source>
        <dbReference type="Proteomes" id="UP000186817"/>
    </source>
</evidence>